<dbReference type="PROSITE" id="PS50902">
    <property type="entry name" value="FLAVODOXIN_LIKE"/>
    <property type="match status" value="1"/>
</dbReference>
<organism evidence="3 4">
    <name type="scientific">Starmerella bacillaris</name>
    <name type="common">Yeast</name>
    <name type="synonym">Candida zemplinina</name>
    <dbReference type="NCBI Taxonomy" id="1247836"/>
    <lineage>
        <taxon>Eukaryota</taxon>
        <taxon>Fungi</taxon>
        <taxon>Dikarya</taxon>
        <taxon>Ascomycota</taxon>
        <taxon>Saccharomycotina</taxon>
        <taxon>Dipodascomycetes</taxon>
        <taxon>Dipodascales</taxon>
        <taxon>Trichomonascaceae</taxon>
        <taxon>Starmerella</taxon>
    </lineage>
</organism>
<dbReference type="InterPro" id="IPR029039">
    <property type="entry name" value="Flavoprotein-like_sf"/>
</dbReference>
<feature type="domain" description="Flavodoxin-like" evidence="2">
    <location>
        <begin position="5"/>
        <end position="193"/>
    </location>
</feature>
<dbReference type="GO" id="GO:0016020">
    <property type="term" value="C:membrane"/>
    <property type="evidence" value="ECO:0007669"/>
    <property type="project" value="TreeGrafter"/>
</dbReference>
<comment type="similarity">
    <text evidence="1">Belongs to the WrbA family.</text>
</comment>
<evidence type="ECO:0000313" key="3">
    <source>
        <dbReference type="EMBL" id="GMM49332.1"/>
    </source>
</evidence>
<dbReference type="Gene3D" id="3.40.50.360">
    <property type="match status" value="1"/>
</dbReference>
<dbReference type="InterPro" id="IPR008254">
    <property type="entry name" value="Flavodoxin/NO_synth"/>
</dbReference>
<dbReference type="PANTHER" id="PTHR30546:SF23">
    <property type="entry name" value="FLAVOPROTEIN-LIKE PROTEIN YCP4-RELATED"/>
    <property type="match status" value="1"/>
</dbReference>
<dbReference type="NCBIfam" id="NF002999">
    <property type="entry name" value="PRK03767.1"/>
    <property type="match status" value="1"/>
</dbReference>
<dbReference type="InterPro" id="IPR010089">
    <property type="entry name" value="Flavoprotein_WrbA-like"/>
</dbReference>
<keyword evidence="4" id="KW-1185">Reference proteome</keyword>
<reference evidence="3 4" key="1">
    <citation type="journal article" date="2023" name="Elife">
        <title>Identification of key yeast species and microbe-microbe interactions impacting larval growth of Drosophila in the wild.</title>
        <authorList>
            <person name="Mure A."/>
            <person name="Sugiura Y."/>
            <person name="Maeda R."/>
            <person name="Honda K."/>
            <person name="Sakurai N."/>
            <person name="Takahashi Y."/>
            <person name="Watada M."/>
            <person name="Katoh T."/>
            <person name="Gotoh A."/>
            <person name="Gotoh Y."/>
            <person name="Taniguchi I."/>
            <person name="Nakamura K."/>
            <person name="Hayashi T."/>
            <person name="Katayama T."/>
            <person name="Uemura T."/>
            <person name="Hattori Y."/>
        </authorList>
    </citation>
    <scope>NUCLEOTIDE SEQUENCE [LARGE SCALE GENOMIC DNA]</scope>
    <source>
        <strain evidence="3 4">SB-73</strain>
    </source>
</reference>
<gene>
    <name evidence="3" type="ORF">DASB73_002900</name>
</gene>
<comment type="caution">
    <text evidence="3">The sequence shown here is derived from an EMBL/GenBank/DDBJ whole genome shotgun (WGS) entry which is preliminary data.</text>
</comment>
<proteinExistence type="inferred from homology"/>
<dbReference type="NCBIfam" id="TIGR01755">
    <property type="entry name" value="flav_wrbA"/>
    <property type="match status" value="1"/>
</dbReference>
<dbReference type="PANTHER" id="PTHR30546">
    <property type="entry name" value="FLAVODOXIN-RELATED PROTEIN WRBA-RELATED"/>
    <property type="match status" value="1"/>
</dbReference>
<dbReference type="SUPFAM" id="SSF52218">
    <property type="entry name" value="Flavoproteins"/>
    <property type="match status" value="1"/>
</dbReference>
<evidence type="ECO:0000256" key="1">
    <source>
        <dbReference type="ARBA" id="ARBA00006961"/>
    </source>
</evidence>
<protein>
    <submittedName>
        <fullName evidence="3">Flavodoxin-like fold family protein</fullName>
    </submittedName>
</protein>
<dbReference type="EMBL" id="BTGC01000001">
    <property type="protein sequence ID" value="GMM49332.1"/>
    <property type="molecule type" value="Genomic_DNA"/>
</dbReference>
<dbReference type="Proteomes" id="UP001362899">
    <property type="component" value="Unassembled WGS sequence"/>
</dbReference>
<dbReference type="FunFam" id="3.40.50.360:FF:000001">
    <property type="entry name" value="NAD(P)H dehydrogenase (Quinone) FQR1-like"/>
    <property type="match status" value="1"/>
</dbReference>
<accession>A0AAV5RDZ1</accession>
<dbReference type="Pfam" id="PF00258">
    <property type="entry name" value="Flavodoxin_1"/>
    <property type="match status" value="1"/>
</dbReference>
<dbReference type="AlphaFoldDB" id="A0AAV5RDZ1"/>
<sequence>MAPKIAIIYYSTYGHIRTLAKSVAEGITAAGGKADIYQVAETLTPDLLAKIGAPPKSDDPVIKAEDLPQYDGFLFGIPTRFGTQSAQWRALWDSTGGLWAQGALSGKYVGVFISTSTPGGGQEVTALNSISTFTHHGLIYVPLGYKNVFGLLTNMEEVHGGSPWGAGTFAGPDGSRQPSRLELEVATIQGKTFYETLSKVFD</sequence>
<evidence type="ECO:0000259" key="2">
    <source>
        <dbReference type="PROSITE" id="PS50902"/>
    </source>
</evidence>
<dbReference type="GO" id="GO:0003955">
    <property type="term" value="F:NAD(P)H dehydrogenase (quinone) activity"/>
    <property type="evidence" value="ECO:0007669"/>
    <property type="project" value="InterPro"/>
</dbReference>
<name>A0AAV5RDZ1_STABA</name>
<evidence type="ECO:0000313" key="4">
    <source>
        <dbReference type="Proteomes" id="UP001362899"/>
    </source>
</evidence>
<dbReference type="GO" id="GO:0010181">
    <property type="term" value="F:FMN binding"/>
    <property type="evidence" value="ECO:0007669"/>
    <property type="project" value="InterPro"/>
</dbReference>